<feature type="transmembrane region" description="Helical" evidence="6">
    <location>
        <begin position="378"/>
        <end position="400"/>
    </location>
</feature>
<keyword evidence="5 6" id="KW-0472">Membrane</keyword>
<accession>A0ABT8F3S3</accession>
<feature type="transmembrane region" description="Helical" evidence="6">
    <location>
        <begin position="282"/>
        <end position="307"/>
    </location>
</feature>
<evidence type="ECO:0000259" key="7">
    <source>
        <dbReference type="Pfam" id="PF02687"/>
    </source>
</evidence>
<comment type="caution">
    <text evidence="9">The sequence shown here is derived from an EMBL/GenBank/DDBJ whole genome shotgun (WGS) entry which is preliminary data.</text>
</comment>
<name>A0ABT8F3S3_9BACT</name>
<dbReference type="Pfam" id="PF02687">
    <property type="entry name" value="FtsX"/>
    <property type="match status" value="2"/>
</dbReference>
<dbReference type="InterPro" id="IPR050250">
    <property type="entry name" value="Macrolide_Exporter_MacB"/>
</dbReference>
<protein>
    <submittedName>
        <fullName evidence="9">ABC transporter permease</fullName>
    </submittedName>
</protein>
<dbReference type="InterPro" id="IPR025857">
    <property type="entry name" value="MacB_PCD"/>
</dbReference>
<feature type="transmembrane region" description="Helical" evidence="6">
    <location>
        <begin position="21"/>
        <end position="42"/>
    </location>
</feature>
<evidence type="ECO:0000313" key="10">
    <source>
        <dbReference type="Proteomes" id="UP001168552"/>
    </source>
</evidence>
<keyword evidence="4 6" id="KW-1133">Transmembrane helix</keyword>
<comment type="subcellular location">
    <subcellularLocation>
        <location evidence="1">Cell membrane</location>
        <topology evidence="1">Multi-pass membrane protein</topology>
    </subcellularLocation>
</comment>
<feature type="domain" description="MacB-like periplasmic core" evidence="8">
    <location>
        <begin position="20"/>
        <end position="234"/>
    </location>
</feature>
<dbReference type="PANTHER" id="PTHR30572">
    <property type="entry name" value="MEMBRANE COMPONENT OF TRANSPORTER-RELATED"/>
    <property type="match status" value="1"/>
</dbReference>
<dbReference type="EMBL" id="JAUHJS010000003">
    <property type="protein sequence ID" value="MDN4165077.1"/>
    <property type="molecule type" value="Genomic_DNA"/>
</dbReference>
<evidence type="ECO:0000313" key="9">
    <source>
        <dbReference type="EMBL" id="MDN4165077.1"/>
    </source>
</evidence>
<feature type="domain" description="ABC3 transporter permease C-terminal" evidence="7">
    <location>
        <begin position="288"/>
        <end position="405"/>
    </location>
</feature>
<organism evidence="9 10">
    <name type="scientific">Shiella aurantiaca</name>
    <dbReference type="NCBI Taxonomy" id="3058365"/>
    <lineage>
        <taxon>Bacteria</taxon>
        <taxon>Pseudomonadati</taxon>
        <taxon>Bacteroidota</taxon>
        <taxon>Cytophagia</taxon>
        <taxon>Cytophagales</taxon>
        <taxon>Shiellaceae</taxon>
        <taxon>Shiella</taxon>
    </lineage>
</organism>
<feature type="transmembrane region" description="Helical" evidence="6">
    <location>
        <begin position="719"/>
        <end position="739"/>
    </location>
</feature>
<feature type="domain" description="ABC3 transporter permease C-terminal" evidence="7">
    <location>
        <begin position="667"/>
        <end position="780"/>
    </location>
</feature>
<proteinExistence type="predicted"/>
<evidence type="ECO:0000259" key="8">
    <source>
        <dbReference type="Pfam" id="PF12704"/>
    </source>
</evidence>
<dbReference type="Proteomes" id="UP001168552">
    <property type="component" value="Unassembled WGS sequence"/>
</dbReference>
<evidence type="ECO:0000256" key="3">
    <source>
        <dbReference type="ARBA" id="ARBA00022692"/>
    </source>
</evidence>
<feature type="transmembrane region" description="Helical" evidence="6">
    <location>
        <begin position="664"/>
        <end position="688"/>
    </location>
</feature>
<feature type="transmembrane region" description="Helical" evidence="6">
    <location>
        <begin position="421"/>
        <end position="444"/>
    </location>
</feature>
<evidence type="ECO:0000256" key="6">
    <source>
        <dbReference type="SAM" id="Phobius"/>
    </source>
</evidence>
<keyword evidence="3 6" id="KW-0812">Transmembrane</keyword>
<dbReference type="Pfam" id="PF12704">
    <property type="entry name" value="MacB_PCD"/>
    <property type="match status" value="2"/>
</dbReference>
<feature type="domain" description="MacB-like periplasmic core" evidence="8">
    <location>
        <begin position="432"/>
        <end position="593"/>
    </location>
</feature>
<evidence type="ECO:0000256" key="2">
    <source>
        <dbReference type="ARBA" id="ARBA00022475"/>
    </source>
</evidence>
<keyword evidence="2" id="KW-1003">Cell membrane</keyword>
<dbReference type="PANTHER" id="PTHR30572:SF18">
    <property type="entry name" value="ABC-TYPE MACROLIDE FAMILY EXPORT SYSTEM PERMEASE COMPONENT 2"/>
    <property type="match status" value="1"/>
</dbReference>
<gene>
    <name evidence="9" type="ORF">QWY31_06160</name>
</gene>
<dbReference type="RefSeq" id="WP_320003607.1">
    <property type="nucleotide sequence ID" value="NZ_JAUHJS010000003.1"/>
</dbReference>
<dbReference type="InterPro" id="IPR003838">
    <property type="entry name" value="ABC3_permease_C"/>
</dbReference>
<evidence type="ECO:0000256" key="5">
    <source>
        <dbReference type="ARBA" id="ARBA00023136"/>
    </source>
</evidence>
<evidence type="ECO:0000256" key="1">
    <source>
        <dbReference type="ARBA" id="ARBA00004651"/>
    </source>
</evidence>
<keyword evidence="10" id="KW-1185">Reference proteome</keyword>
<sequence>MLKNYIKVALRQLWKQRFYSLINIFGLATGMTVCLLIGFYVADELSYDRFHKKAERIHRVLTFAKVGESEFNGPISSPALMKDVVAELPDIEAATRLDFRTDQIIQVGDKSVTEPKVVAVDTGFFSIFDYKLIQGNPKTALAEPFTAVLTPESAQRLFGTEEVLNRTFSMNDKEYKVTGIIEAAPANAHFHYGILYSFSSSYKEAITNWGSLNVYTYFLLKEGTQVAEFDKKLNGLFPKYFEDYESFIKLEASWSMAMQPMTDIHLKSHYMGEIEPGGDIRYVYIFLSVALFIVVLACINFMNLATARSAHRAKEMGVRKVMGSMRQALIGQFLTEAILLSSIAVVLSIGMVELAKGYFNEVSGKLLTMNILDSPLNLMFILSFALLVGLAAGSYPAFYLTSFQPIQVLKGTFKAGKGSATFRNGLVVFQFVISIGLIVCTLMVNNQLQYMSHKKLGMDKENVLVVANLDKLKENKASFLERLKGERTVVSATHAEASAFSNYDGTYFALPEDEDNGQIFNFTQVGNDYIQTLGIEMKEGRAFTEQFVDTASAILNESAVKRLGMEDPVGKKILINGDRYLTVVGVMKDYHFQSLHSPILPLVLEKGNVTSQALVRIQAGDYSESIAAIENLWNEYAPGIPFHYTFVDQEFEKLFQSEQKLGRLFIGFISFAIFIACLGVFALSAYTAEQRTKEIGVRKVLGASEMNLLLLLTKDFTKLVILALLIASPLAYLAINHWLNDFAYRVSIQPSVFVLAAGIAVSLALLTVLFQSLKAAKANPVKSLKSE</sequence>
<feature type="transmembrane region" description="Helical" evidence="6">
    <location>
        <begin position="751"/>
        <end position="770"/>
    </location>
</feature>
<evidence type="ECO:0000256" key="4">
    <source>
        <dbReference type="ARBA" id="ARBA00022989"/>
    </source>
</evidence>
<reference evidence="9" key="1">
    <citation type="submission" date="2023-06" db="EMBL/GenBank/DDBJ databases">
        <title>Cytophagales bacterium Strain LB-30, isolated from soil.</title>
        <authorList>
            <person name="Liu B."/>
        </authorList>
    </citation>
    <scope>NUCLEOTIDE SEQUENCE</scope>
    <source>
        <strain evidence="9">LB-30</strain>
    </source>
</reference>
<feature type="transmembrane region" description="Helical" evidence="6">
    <location>
        <begin position="328"/>
        <end position="352"/>
    </location>
</feature>